<dbReference type="STRING" id="765440.A0A0C3BGR7"/>
<evidence type="ECO:0000256" key="1">
    <source>
        <dbReference type="ARBA" id="ARBA00009947"/>
    </source>
</evidence>
<dbReference type="EMBL" id="KN832985">
    <property type="protein sequence ID" value="KIM85488.1"/>
    <property type="molecule type" value="Genomic_DNA"/>
</dbReference>
<evidence type="ECO:0008006" key="6">
    <source>
        <dbReference type="Google" id="ProtNLM"/>
    </source>
</evidence>
<organism evidence="4 5">
    <name type="scientific">Piloderma croceum (strain F 1598)</name>
    <dbReference type="NCBI Taxonomy" id="765440"/>
    <lineage>
        <taxon>Eukaryota</taxon>
        <taxon>Fungi</taxon>
        <taxon>Dikarya</taxon>
        <taxon>Basidiomycota</taxon>
        <taxon>Agaricomycotina</taxon>
        <taxon>Agaricomycetes</taxon>
        <taxon>Agaricomycetidae</taxon>
        <taxon>Atheliales</taxon>
        <taxon>Atheliaceae</taxon>
        <taxon>Piloderma</taxon>
    </lineage>
</organism>
<comment type="similarity">
    <text evidence="1 2">Belongs to the nucleosome assembly protein (NAP) family.</text>
</comment>
<evidence type="ECO:0000313" key="5">
    <source>
        <dbReference type="Proteomes" id="UP000054166"/>
    </source>
</evidence>
<feature type="compositionally biased region" description="Acidic residues" evidence="3">
    <location>
        <begin position="241"/>
        <end position="258"/>
    </location>
</feature>
<evidence type="ECO:0000256" key="3">
    <source>
        <dbReference type="SAM" id="MobiDB-lite"/>
    </source>
</evidence>
<dbReference type="GO" id="GO:0006334">
    <property type="term" value="P:nucleosome assembly"/>
    <property type="evidence" value="ECO:0007669"/>
    <property type="project" value="InterPro"/>
</dbReference>
<accession>A0A0C3BGR7</accession>
<sequence length="270" mass="30621">MVVTGTKRGSPGADVEKSFMNVDLSDEDAQKLQAIQKDIARIELLLERRAQQTLIPAFEKRRIVAKSISGFWPVALLNHGMFAIHAQHNTDRLALTYLEDLWVVRDPQESRAFTIEFYFKENPYFSDSVLKKEFKYVPPPAAAQDKPDADGITESMLEFSWERDVVPSASKISWKDPENALTKLHPRVIDEEAEPDELPAESGSFFNFFEIASDPFDIGMLIANEVFAEAIDYFLGNIGGDELDSDEEDSDDDAEEIDLEKPKNKRQKQT</sequence>
<dbReference type="SUPFAM" id="SSF143113">
    <property type="entry name" value="NAP-like"/>
    <property type="match status" value="1"/>
</dbReference>
<evidence type="ECO:0000313" key="4">
    <source>
        <dbReference type="EMBL" id="KIM85488.1"/>
    </source>
</evidence>
<dbReference type="GO" id="GO:0005634">
    <property type="term" value="C:nucleus"/>
    <property type="evidence" value="ECO:0007669"/>
    <property type="project" value="InterPro"/>
</dbReference>
<dbReference type="InterPro" id="IPR037231">
    <property type="entry name" value="NAP-like_sf"/>
</dbReference>
<proteinExistence type="inferred from homology"/>
<dbReference type="AlphaFoldDB" id="A0A0C3BGR7"/>
<name>A0A0C3BGR7_PILCF</name>
<evidence type="ECO:0000256" key="2">
    <source>
        <dbReference type="RuleBase" id="RU003876"/>
    </source>
</evidence>
<feature type="region of interest" description="Disordered" evidence="3">
    <location>
        <begin position="239"/>
        <end position="270"/>
    </location>
</feature>
<dbReference type="HOGENOM" id="CLU_079108_0_0_1"/>
<dbReference type="FunCoup" id="A0A0C3BGR7">
    <property type="interactions" value="126"/>
</dbReference>
<dbReference type="PANTHER" id="PTHR11875">
    <property type="entry name" value="TESTIS-SPECIFIC Y-ENCODED PROTEIN"/>
    <property type="match status" value="1"/>
</dbReference>
<reference evidence="5" key="2">
    <citation type="submission" date="2015-01" db="EMBL/GenBank/DDBJ databases">
        <title>Evolutionary Origins and Diversification of the Mycorrhizal Mutualists.</title>
        <authorList>
            <consortium name="DOE Joint Genome Institute"/>
            <consortium name="Mycorrhizal Genomics Consortium"/>
            <person name="Kohler A."/>
            <person name="Kuo A."/>
            <person name="Nagy L.G."/>
            <person name="Floudas D."/>
            <person name="Copeland A."/>
            <person name="Barry K.W."/>
            <person name="Cichocki N."/>
            <person name="Veneault-Fourrey C."/>
            <person name="LaButti K."/>
            <person name="Lindquist E.A."/>
            <person name="Lipzen A."/>
            <person name="Lundell T."/>
            <person name="Morin E."/>
            <person name="Murat C."/>
            <person name="Riley R."/>
            <person name="Ohm R."/>
            <person name="Sun H."/>
            <person name="Tunlid A."/>
            <person name="Henrissat B."/>
            <person name="Grigoriev I.V."/>
            <person name="Hibbett D.S."/>
            <person name="Martin F."/>
        </authorList>
    </citation>
    <scope>NUCLEOTIDE SEQUENCE [LARGE SCALE GENOMIC DNA]</scope>
    <source>
        <strain evidence="5">F 1598</strain>
    </source>
</reference>
<reference evidence="4 5" key="1">
    <citation type="submission" date="2014-04" db="EMBL/GenBank/DDBJ databases">
        <authorList>
            <consortium name="DOE Joint Genome Institute"/>
            <person name="Kuo A."/>
            <person name="Tarkka M."/>
            <person name="Buscot F."/>
            <person name="Kohler A."/>
            <person name="Nagy L.G."/>
            <person name="Floudas D."/>
            <person name="Copeland A."/>
            <person name="Barry K.W."/>
            <person name="Cichocki N."/>
            <person name="Veneault-Fourrey C."/>
            <person name="LaButti K."/>
            <person name="Lindquist E.A."/>
            <person name="Lipzen A."/>
            <person name="Lundell T."/>
            <person name="Morin E."/>
            <person name="Murat C."/>
            <person name="Sun H."/>
            <person name="Tunlid A."/>
            <person name="Henrissat B."/>
            <person name="Grigoriev I.V."/>
            <person name="Hibbett D.S."/>
            <person name="Martin F."/>
            <person name="Nordberg H.P."/>
            <person name="Cantor M.N."/>
            <person name="Hua S.X."/>
        </authorList>
    </citation>
    <scope>NUCLEOTIDE SEQUENCE [LARGE SCALE GENOMIC DNA]</scope>
    <source>
        <strain evidence="4 5">F 1598</strain>
    </source>
</reference>
<keyword evidence="5" id="KW-1185">Reference proteome</keyword>
<dbReference type="InParanoid" id="A0A0C3BGR7"/>
<dbReference type="Proteomes" id="UP000054166">
    <property type="component" value="Unassembled WGS sequence"/>
</dbReference>
<dbReference type="Gene3D" id="3.30.1120.90">
    <property type="entry name" value="Nucleosome assembly protein"/>
    <property type="match status" value="1"/>
</dbReference>
<dbReference type="OrthoDB" id="19419at2759"/>
<gene>
    <name evidence="4" type="ORF">PILCRDRAFT_817515</name>
</gene>
<protein>
    <recommendedName>
        <fullName evidence="6">Nucleosome assembly protein</fullName>
    </recommendedName>
</protein>
<dbReference type="InterPro" id="IPR002164">
    <property type="entry name" value="NAP_family"/>
</dbReference>
<dbReference type="Pfam" id="PF00956">
    <property type="entry name" value="NAP"/>
    <property type="match status" value="1"/>
</dbReference>